<dbReference type="InterPro" id="IPR004104">
    <property type="entry name" value="Gfo/Idh/MocA-like_OxRdtase_C"/>
</dbReference>
<dbReference type="PANTHER" id="PTHR43249:SF1">
    <property type="entry name" value="D-GLUCOSIDE 3-DEHYDROGENASE"/>
    <property type="match status" value="1"/>
</dbReference>
<dbReference type="SUPFAM" id="SSF55347">
    <property type="entry name" value="Glyceraldehyde-3-phosphate dehydrogenase-like, C-terminal domain"/>
    <property type="match status" value="1"/>
</dbReference>
<name>A0A4R3UJB4_ROSSA</name>
<dbReference type="InterPro" id="IPR000683">
    <property type="entry name" value="Gfo/Idh/MocA-like_OxRdtase_N"/>
</dbReference>
<dbReference type="EMBL" id="SMBU01000043">
    <property type="protein sequence ID" value="TCU87822.1"/>
    <property type="molecule type" value="Genomic_DNA"/>
</dbReference>
<dbReference type="PANTHER" id="PTHR43249">
    <property type="entry name" value="UDP-N-ACETYL-2-AMINO-2-DEOXY-D-GLUCURONATE OXIDASE"/>
    <property type="match status" value="1"/>
</dbReference>
<accession>A0A4R3UJB4</accession>
<dbReference type="Gene3D" id="3.40.50.720">
    <property type="entry name" value="NAD(P)-binding Rossmann-like Domain"/>
    <property type="match status" value="1"/>
</dbReference>
<proteinExistence type="predicted"/>
<organism evidence="3 4">
    <name type="scientific">Roseateles saccharophilus</name>
    <name type="common">Pseudomonas saccharophila</name>
    <dbReference type="NCBI Taxonomy" id="304"/>
    <lineage>
        <taxon>Bacteria</taxon>
        <taxon>Pseudomonadati</taxon>
        <taxon>Pseudomonadota</taxon>
        <taxon>Betaproteobacteria</taxon>
        <taxon>Burkholderiales</taxon>
        <taxon>Sphaerotilaceae</taxon>
        <taxon>Roseateles</taxon>
    </lineage>
</organism>
<evidence type="ECO:0000259" key="1">
    <source>
        <dbReference type="Pfam" id="PF01408"/>
    </source>
</evidence>
<comment type="caution">
    <text evidence="3">The sequence shown here is derived from an EMBL/GenBank/DDBJ whole genome shotgun (WGS) entry which is preliminary data.</text>
</comment>
<feature type="domain" description="Gfo/Idh/MocA-like oxidoreductase N-terminal" evidence="1">
    <location>
        <begin position="16"/>
        <end position="136"/>
    </location>
</feature>
<sequence length="359" mass="39428">MNQMRQHHSPVTGRKVRFALIGCGRIAQNHFEAVKKHADRAELVAVADVDPAALDAAVAKTGARGFKSLTELLAAKAELGIDCVVLTTPSGLHPRQAIEAAQAGLHVMTEKPMATRWQDGLAMVKACDDAGVQLFVVKQNRRNSTLQLLKRAVSEGRFGRLYNIAVNVFWTRPQAYYDSAEWRGTWEFDGGAFMNQASHYIDLLDWVCGPVESVMAYTGTLARNIEVEDSGVAALKWRNGAMGTVNVSMLTYPKNLEGSITLLGEKGSVRVGGVAVNEIQHWEFETPHEMDAQIADASYQTTSVYGFGHPLYYDNVINTLRGEAQAETDGREGLKSLELLIAMYLSARDGKRVNLPLAY</sequence>
<gene>
    <name evidence="3" type="ORF">EV671_104316</name>
</gene>
<feature type="domain" description="Gfo/Idh/MocA-like oxidoreductase C-terminal" evidence="2">
    <location>
        <begin position="150"/>
        <end position="355"/>
    </location>
</feature>
<dbReference type="Pfam" id="PF01408">
    <property type="entry name" value="GFO_IDH_MocA"/>
    <property type="match status" value="1"/>
</dbReference>
<dbReference type="AlphaFoldDB" id="A0A4R3UJB4"/>
<dbReference type="InterPro" id="IPR052515">
    <property type="entry name" value="Gfo/Idh/MocA_Oxidoreductase"/>
</dbReference>
<dbReference type="InterPro" id="IPR036291">
    <property type="entry name" value="NAD(P)-bd_dom_sf"/>
</dbReference>
<dbReference type="Proteomes" id="UP000295110">
    <property type="component" value="Unassembled WGS sequence"/>
</dbReference>
<keyword evidence="4" id="KW-1185">Reference proteome</keyword>
<evidence type="ECO:0000259" key="2">
    <source>
        <dbReference type="Pfam" id="PF02894"/>
    </source>
</evidence>
<dbReference type="Gene3D" id="3.30.360.10">
    <property type="entry name" value="Dihydrodipicolinate Reductase, domain 2"/>
    <property type="match status" value="1"/>
</dbReference>
<dbReference type="Pfam" id="PF02894">
    <property type="entry name" value="GFO_IDH_MocA_C"/>
    <property type="match status" value="1"/>
</dbReference>
<evidence type="ECO:0000313" key="3">
    <source>
        <dbReference type="EMBL" id="TCU87822.1"/>
    </source>
</evidence>
<reference evidence="3 4" key="1">
    <citation type="submission" date="2019-03" db="EMBL/GenBank/DDBJ databases">
        <title>Genomic Encyclopedia of Type Strains, Phase IV (KMG-IV): sequencing the most valuable type-strain genomes for metagenomic binning, comparative biology and taxonomic classification.</title>
        <authorList>
            <person name="Goeker M."/>
        </authorList>
    </citation>
    <scope>NUCLEOTIDE SEQUENCE [LARGE SCALE GENOMIC DNA]</scope>
    <source>
        <strain evidence="3 4">DSM 654</strain>
    </source>
</reference>
<protein>
    <submittedName>
        <fullName evidence="3">UDP-N-acetyl-2-amino-2-deoxyglucuronate dehydrogenase</fullName>
    </submittedName>
</protein>
<dbReference type="SUPFAM" id="SSF51735">
    <property type="entry name" value="NAD(P)-binding Rossmann-fold domains"/>
    <property type="match status" value="1"/>
</dbReference>
<dbReference type="GO" id="GO:0000166">
    <property type="term" value="F:nucleotide binding"/>
    <property type="evidence" value="ECO:0007669"/>
    <property type="project" value="InterPro"/>
</dbReference>
<evidence type="ECO:0000313" key="4">
    <source>
        <dbReference type="Proteomes" id="UP000295110"/>
    </source>
</evidence>